<keyword evidence="4" id="KW-0560">Oxidoreductase</keyword>
<evidence type="ECO:0000259" key="5">
    <source>
        <dbReference type="PROSITE" id="PS00624"/>
    </source>
</evidence>
<evidence type="ECO:0000313" key="7">
    <source>
        <dbReference type="Proteomes" id="UP000600080"/>
    </source>
</evidence>
<reference evidence="7" key="1">
    <citation type="journal article" date="2019" name="Int. J. Syst. Evol. Microbiol.">
        <title>The Global Catalogue of Microorganisms (GCM) 10K type strain sequencing project: providing services to taxonomists for standard genome sequencing and annotation.</title>
        <authorList>
            <consortium name="The Broad Institute Genomics Platform"/>
            <consortium name="The Broad Institute Genome Sequencing Center for Infectious Disease"/>
            <person name="Wu L."/>
            <person name="Ma J."/>
        </authorList>
    </citation>
    <scope>NUCLEOTIDE SEQUENCE [LARGE SCALE GENOMIC DNA]</scope>
    <source>
        <strain evidence="7">CGMCC 4.7323</strain>
    </source>
</reference>
<dbReference type="InterPro" id="IPR007867">
    <property type="entry name" value="GMC_OxRtase_C"/>
</dbReference>
<dbReference type="Gene3D" id="3.50.50.60">
    <property type="entry name" value="FAD/NAD(P)-binding domain"/>
    <property type="match status" value="2"/>
</dbReference>
<dbReference type="Pfam" id="PF05199">
    <property type="entry name" value="GMC_oxred_C"/>
    <property type="match status" value="1"/>
</dbReference>
<dbReference type="EMBL" id="BMND01000002">
    <property type="protein sequence ID" value="GGN34358.1"/>
    <property type="molecule type" value="Genomic_DNA"/>
</dbReference>
<proteinExistence type="inferred from homology"/>
<accession>A0ABQ2IYU2</accession>
<dbReference type="PROSITE" id="PS00624">
    <property type="entry name" value="GMC_OXRED_2"/>
    <property type="match status" value="1"/>
</dbReference>
<dbReference type="Pfam" id="PF13450">
    <property type="entry name" value="NAD_binding_8"/>
    <property type="match status" value="1"/>
</dbReference>
<dbReference type="Gene3D" id="3.30.410.10">
    <property type="entry name" value="Cholesterol Oxidase, domain 2"/>
    <property type="match status" value="1"/>
</dbReference>
<dbReference type="PRINTS" id="PR00411">
    <property type="entry name" value="PNDRDTASEI"/>
</dbReference>
<organism evidence="6 7">
    <name type="scientific">Streptomyces kronopolitis</name>
    <dbReference type="NCBI Taxonomy" id="1612435"/>
    <lineage>
        <taxon>Bacteria</taxon>
        <taxon>Bacillati</taxon>
        <taxon>Actinomycetota</taxon>
        <taxon>Actinomycetes</taxon>
        <taxon>Kitasatosporales</taxon>
        <taxon>Streptomycetaceae</taxon>
        <taxon>Streptomyces</taxon>
    </lineage>
</organism>
<evidence type="ECO:0000256" key="3">
    <source>
        <dbReference type="ARBA" id="ARBA00022827"/>
    </source>
</evidence>
<keyword evidence="2" id="KW-0285">Flavoprotein</keyword>
<dbReference type="SUPFAM" id="SSF51905">
    <property type="entry name" value="FAD/NAD(P)-binding domain"/>
    <property type="match status" value="1"/>
</dbReference>
<dbReference type="InterPro" id="IPR036188">
    <property type="entry name" value="FAD/NAD-bd_sf"/>
</dbReference>
<dbReference type="RefSeq" id="WP_189095958.1">
    <property type="nucleotide sequence ID" value="NZ_BMND01000002.1"/>
</dbReference>
<dbReference type="Proteomes" id="UP000600080">
    <property type="component" value="Unassembled WGS sequence"/>
</dbReference>
<feature type="domain" description="Glucose-methanol-choline oxidoreductase N-terminal" evidence="5">
    <location>
        <begin position="373"/>
        <end position="387"/>
    </location>
</feature>
<evidence type="ECO:0000313" key="6">
    <source>
        <dbReference type="EMBL" id="GGN34358.1"/>
    </source>
</evidence>
<dbReference type="Pfam" id="PF00732">
    <property type="entry name" value="GMC_oxred_N"/>
    <property type="match status" value="1"/>
</dbReference>
<evidence type="ECO:0000256" key="2">
    <source>
        <dbReference type="ARBA" id="ARBA00022630"/>
    </source>
</evidence>
<dbReference type="PANTHER" id="PTHR46056:SF12">
    <property type="entry name" value="LONG-CHAIN-ALCOHOL OXIDASE"/>
    <property type="match status" value="1"/>
</dbReference>
<gene>
    <name evidence="6" type="ORF">GCM10012285_06440</name>
</gene>
<comment type="similarity">
    <text evidence="1">Belongs to the GMC oxidoreductase family.</text>
</comment>
<dbReference type="GeneID" id="301546536"/>
<dbReference type="PANTHER" id="PTHR46056">
    <property type="entry name" value="LONG-CHAIN-ALCOHOL OXIDASE"/>
    <property type="match status" value="1"/>
</dbReference>
<keyword evidence="3" id="KW-0274">FAD</keyword>
<comment type="caution">
    <text evidence="6">The sequence shown here is derived from an EMBL/GenBank/DDBJ whole genome shotgun (WGS) entry which is preliminary data.</text>
</comment>
<sequence length="618" mass="63748">MNTATEGLLAALLAEEDPAAVRAVAARLDGALAAMPRTARAAMAAAARAVDVCARARHGRPLARLTPQERERTVTALASRPGTAHLMDLVKVPVLLAAGTEYHARRATPAARPVAPADPPLDCTPSAQWPDRQGADAVVVGSGAGGAIAARTLARAGLRVLVLEEGRHHPTAEFARRTPLDRFGALYRDGGASVMLGAPGVLLPTGRAVGGTTIVNSGTCYRTPDRVLARWRDSFGLPLADAPRFARQLDEVERTLTVARQPADVLGANGRLTLLGAERLGWRADTLRRNAPGCRGSCECVVGCPTGAKQSVQLSVLPDACAHGARLVTSARVDRLLVERDRPGGPRVAGVAARRPDGTAFEILAPLVVVAAGALQSPLLLRRSGLGGHPMTGRNLAVHPATSVAGRFAEPVAGTPSVLQSAGVEELHDRGILLEATAPPPGLSSFVLPGAGRALRSGLEGAGHLATLGAMIADRPGGGVTGRERAVSWYRLDPRDGRRLLDAVRAMGELLLAAGAEEVFTGVPGAPSVRSTRELDAALETVTPRQLHLSAFHPTGTVALGADARRAPADPLGRLRGVRGVLIADGSALPSCPEVNPQVTIMALALAVSEAACGAEGG</sequence>
<evidence type="ECO:0000256" key="4">
    <source>
        <dbReference type="ARBA" id="ARBA00023002"/>
    </source>
</evidence>
<protein>
    <submittedName>
        <fullName evidence="6">GMC-type oxidoreductase</fullName>
    </submittedName>
</protein>
<evidence type="ECO:0000256" key="1">
    <source>
        <dbReference type="ARBA" id="ARBA00010790"/>
    </source>
</evidence>
<keyword evidence="7" id="KW-1185">Reference proteome</keyword>
<dbReference type="InterPro" id="IPR000172">
    <property type="entry name" value="GMC_OxRdtase_N"/>
</dbReference>
<name>A0ABQ2IYU2_9ACTN</name>